<keyword evidence="4" id="KW-1185">Reference proteome</keyword>
<evidence type="ECO:0000313" key="4">
    <source>
        <dbReference type="Proteomes" id="UP000518300"/>
    </source>
</evidence>
<proteinExistence type="predicted"/>
<dbReference type="RefSeq" id="WP_169342669.1">
    <property type="nucleotide sequence ID" value="NZ_JABBJJ010000002.1"/>
</dbReference>
<dbReference type="PROSITE" id="PS51257">
    <property type="entry name" value="PROKAR_LIPOPROTEIN"/>
    <property type="match status" value="1"/>
</dbReference>
<keyword evidence="1" id="KW-0732">Signal</keyword>
<dbReference type="AlphaFoldDB" id="A0A848L393"/>
<feature type="domain" description="DUF4136" evidence="2">
    <location>
        <begin position="24"/>
        <end position="188"/>
    </location>
</feature>
<evidence type="ECO:0000259" key="2">
    <source>
        <dbReference type="Pfam" id="PF13590"/>
    </source>
</evidence>
<comment type="caution">
    <text evidence="3">The sequence shown here is derived from an EMBL/GenBank/DDBJ whole genome shotgun (WGS) entry which is preliminary data.</text>
</comment>
<reference evidence="3 4" key="1">
    <citation type="submission" date="2020-04" db="EMBL/GenBank/DDBJ databases">
        <title>Draft genome of Pyxidicoccus fallax type strain.</title>
        <authorList>
            <person name="Whitworth D.E."/>
        </authorList>
    </citation>
    <scope>NUCLEOTIDE SEQUENCE [LARGE SCALE GENOMIC DNA]</scope>
    <source>
        <strain evidence="3 4">DSM 14698</strain>
    </source>
</reference>
<name>A0A848L393_9BACT</name>
<feature type="chain" id="PRO_5033050078" evidence="1">
    <location>
        <begin position="21"/>
        <end position="192"/>
    </location>
</feature>
<sequence length="192" mass="21538">MRLPSRIAPLLVGLMLAACSGIEVNTNYDPSAVQQLESYRTYAWLPTPEGKDPRVYNDLINNNLHQAVDRVLQGRGYRQVAMDASPDFVIGWQGAIDSKLDAQTVNSYYGYGWGTMWSPYYGGGVGVPYTYVREYEEGTLILDIVDAKAKQLVWRGTAQAVVDENPTAQSSRERINEAVEEMLERFPPQPEQ</sequence>
<dbReference type="Proteomes" id="UP000518300">
    <property type="component" value="Unassembled WGS sequence"/>
</dbReference>
<gene>
    <name evidence="3" type="ORF">HG543_00700</name>
</gene>
<organism evidence="3 4">
    <name type="scientific">Pyxidicoccus fallax</name>
    <dbReference type="NCBI Taxonomy" id="394095"/>
    <lineage>
        <taxon>Bacteria</taxon>
        <taxon>Pseudomonadati</taxon>
        <taxon>Myxococcota</taxon>
        <taxon>Myxococcia</taxon>
        <taxon>Myxococcales</taxon>
        <taxon>Cystobacterineae</taxon>
        <taxon>Myxococcaceae</taxon>
        <taxon>Pyxidicoccus</taxon>
    </lineage>
</organism>
<evidence type="ECO:0000256" key="1">
    <source>
        <dbReference type="SAM" id="SignalP"/>
    </source>
</evidence>
<dbReference type="Pfam" id="PF13590">
    <property type="entry name" value="DUF4136"/>
    <property type="match status" value="1"/>
</dbReference>
<dbReference type="EMBL" id="JABBJJ010000002">
    <property type="protein sequence ID" value="NMO13390.1"/>
    <property type="molecule type" value="Genomic_DNA"/>
</dbReference>
<evidence type="ECO:0000313" key="3">
    <source>
        <dbReference type="EMBL" id="NMO13390.1"/>
    </source>
</evidence>
<dbReference type="InterPro" id="IPR025411">
    <property type="entry name" value="DUF4136"/>
</dbReference>
<feature type="signal peptide" evidence="1">
    <location>
        <begin position="1"/>
        <end position="20"/>
    </location>
</feature>
<accession>A0A848L393</accession>
<dbReference type="Gene3D" id="3.30.160.670">
    <property type="match status" value="1"/>
</dbReference>
<protein>
    <submittedName>
        <fullName evidence="3">DUF4136 domain-containing protein</fullName>
    </submittedName>
</protein>